<dbReference type="RefSeq" id="WP_248360282.1">
    <property type="nucleotide sequence ID" value="NZ_AP025591.1"/>
</dbReference>
<evidence type="ECO:0000256" key="1">
    <source>
        <dbReference type="SAM" id="MobiDB-lite"/>
    </source>
</evidence>
<accession>A0ABM7WSY0</accession>
<reference evidence="3" key="1">
    <citation type="journal article" date="2022" name="Int. J. Syst. Evol. Microbiol.">
        <title>Anaeromyxobacter oryzae sp. nov., Anaeromyxobacter diazotrophicus sp. nov. and Anaeromyxobacter paludicola sp. nov., isolated from paddy soils.</title>
        <authorList>
            <person name="Itoh H."/>
            <person name="Xu Z."/>
            <person name="Mise K."/>
            <person name="Masuda Y."/>
            <person name="Ushijima N."/>
            <person name="Hayakawa C."/>
            <person name="Shiratori Y."/>
            <person name="Senoo K."/>
        </authorList>
    </citation>
    <scope>NUCLEOTIDE SEQUENCE [LARGE SCALE GENOMIC DNA]</scope>
    <source>
        <strain evidence="3">Red232</strain>
    </source>
</reference>
<dbReference type="Pfam" id="PF13487">
    <property type="entry name" value="HD_5"/>
    <property type="match status" value="1"/>
</dbReference>
<feature type="region of interest" description="Disordered" evidence="1">
    <location>
        <begin position="272"/>
        <end position="302"/>
    </location>
</feature>
<dbReference type="SUPFAM" id="SSF109604">
    <property type="entry name" value="HD-domain/PDEase-like"/>
    <property type="match status" value="1"/>
</dbReference>
<sequence length="302" mass="31792">MFDRLTLAEDLVDCRGEVIGRRGLVVSPEAIAEAGQAAPPLPRRLLGDTRLACDVRAALDAPVYAPLFARADARAAVERMLLAATLPDVLLEELEVIRRELPIVHQHAFATAAVAIRMLLAAVGPAQALPSLAAAALLHDLGMRHVPRSLHLRHGAALGAGDAHRIAAHPLLGAYHLAVVLGVHPAVSAARSHHWRCGQGYPGLAAPPSRAIEVIAVASAFAALTHPRPYRSSAYDARGAADVLVAEVVAQHADGNTVKLLVHALRGGSGDPRDVRFGVPREGHAPDENRYAPVSAPARSLL</sequence>
<evidence type="ECO:0000313" key="3">
    <source>
        <dbReference type="Proteomes" id="UP001162891"/>
    </source>
</evidence>
<protein>
    <recommendedName>
        <fullName evidence="4">Metal dependent phosphohydrolase</fullName>
    </recommendedName>
</protein>
<dbReference type="PANTHER" id="PTHR43155:SF2">
    <property type="entry name" value="CYCLIC DI-GMP PHOSPHODIESTERASE PA4108"/>
    <property type="match status" value="1"/>
</dbReference>
<organism evidence="2 3">
    <name type="scientific">Anaeromyxobacter oryzae</name>
    <dbReference type="NCBI Taxonomy" id="2918170"/>
    <lineage>
        <taxon>Bacteria</taxon>
        <taxon>Pseudomonadati</taxon>
        <taxon>Myxococcota</taxon>
        <taxon>Myxococcia</taxon>
        <taxon>Myxococcales</taxon>
        <taxon>Cystobacterineae</taxon>
        <taxon>Anaeromyxobacteraceae</taxon>
        <taxon>Anaeromyxobacter</taxon>
    </lineage>
</organism>
<keyword evidence="3" id="KW-1185">Reference proteome</keyword>
<evidence type="ECO:0000313" key="2">
    <source>
        <dbReference type="EMBL" id="BDG02591.1"/>
    </source>
</evidence>
<dbReference type="EMBL" id="AP025591">
    <property type="protein sequence ID" value="BDG02591.1"/>
    <property type="molecule type" value="Genomic_DNA"/>
</dbReference>
<dbReference type="Proteomes" id="UP001162891">
    <property type="component" value="Chromosome"/>
</dbReference>
<evidence type="ECO:0008006" key="4">
    <source>
        <dbReference type="Google" id="ProtNLM"/>
    </source>
</evidence>
<dbReference type="Gene3D" id="1.10.3210.10">
    <property type="entry name" value="Hypothetical protein af1432"/>
    <property type="match status" value="1"/>
</dbReference>
<feature type="compositionally biased region" description="Basic and acidic residues" evidence="1">
    <location>
        <begin position="272"/>
        <end position="290"/>
    </location>
</feature>
<gene>
    <name evidence="2" type="ORF">AMOR_15870</name>
</gene>
<dbReference type="PANTHER" id="PTHR43155">
    <property type="entry name" value="CYCLIC DI-GMP PHOSPHODIESTERASE PA4108-RELATED"/>
    <property type="match status" value="1"/>
</dbReference>
<name>A0ABM7WSY0_9BACT</name>
<proteinExistence type="predicted"/>